<dbReference type="CDD" id="cd04301">
    <property type="entry name" value="NAT_SF"/>
    <property type="match status" value="1"/>
</dbReference>
<dbReference type="Proteomes" id="UP000037267">
    <property type="component" value="Unassembled WGS sequence"/>
</dbReference>
<sequence>MSKLIFREFKMTDFKDLCNLIDSTWNLNRFIGNSEDTELATEIFLFTSLYSSTYTQVVEEDGKAVGLLFGRIDKELNFVKKSKYGFIIIGKLIKFLFNRNEKLSLFYELIKRARDLTYIPRNLKKTFDGEVTLFVLDSSCRGKGIGKSLMNNFINVCRDKKLNKIYVFTDTECNYGFYEAYDFKRIRKRNNKYPMKDGELNTEDYMYSLML</sequence>
<evidence type="ECO:0000313" key="2">
    <source>
        <dbReference type="EMBL" id="KNF07656.1"/>
    </source>
</evidence>
<accession>A0A0L0W883</accession>
<dbReference type="SUPFAM" id="SSF55729">
    <property type="entry name" value="Acyl-CoA N-acyltransferases (Nat)"/>
    <property type="match status" value="1"/>
</dbReference>
<dbReference type="Gene3D" id="3.40.630.30">
    <property type="match status" value="1"/>
</dbReference>
<keyword evidence="3" id="KW-1185">Reference proteome</keyword>
<feature type="domain" description="N-acetyltransferase" evidence="1">
    <location>
        <begin position="4"/>
        <end position="211"/>
    </location>
</feature>
<comment type="caution">
    <text evidence="2">The sequence shown here is derived from an EMBL/GenBank/DDBJ whole genome shotgun (WGS) entry which is preliminary data.</text>
</comment>
<dbReference type="InterPro" id="IPR000182">
    <property type="entry name" value="GNAT_dom"/>
</dbReference>
<dbReference type="EMBL" id="LGSS01000014">
    <property type="protein sequence ID" value="KNF07656.1"/>
    <property type="molecule type" value="Genomic_DNA"/>
</dbReference>
<evidence type="ECO:0000259" key="1">
    <source>
        <dbReference type="PROSITE" id="PS51186"/>
    </source>
</evidence>
<dbReference type="GO" id="GO:0016747">
    <property type="term" value="F:acyltransferase activity, transferring groups other than amino-acyl groups"/>
    <property type="evidence" value="ECO:0007669"/>
    <property type="project" value="InterPro"/>
</dbReference>
<dbReference type="InterPro" id="IPR016181">
    <property type="entry name" value="Acyl_CoA_acyltransferase"/>
</dbReference>
<evidence type="ECO:0000313" key="3">
    <source>
        <dbReference type="Proteomes" id="UP000037267"/>
    </source>
</evidence>
<name>A0A0L0W883_GOTPU</name>
<keyword evidence="2" id="KW-0808">Transferase</keyword>
<reference evidence="3" key="1">
    <citation type="submission" date="2015-07" db="EMBL/GenBank/DDBJ databases">
        <title>Draft genome sequence of the purine-degrading Gottschalkia purinilyticum DSM 1384 (formerly Clostridium purinilyticum).</title>
        <authorList>
            <person name="Poehlein A."/>
            <person name="Schiel-Bengelsdorf B."/>
            <person name="Bengelsdorf F.R."/>
            <person name="Daniel R."/>
            <person name="Duerre P."/>
        </authorList>
    </citation>
    <scope>NUCLEOTIDE SEQUENCE [LARGE SCALE GENOMIC DNA]</scope>
    <source>
        <strain evidence="3">DSM 1384</strain>
    </source>
</reference>
<dbReference type="PROSITE" id="PS51186">
    <property type="entry name" value="GNAT"/>
    <property type="match status" value="1"/>
</dbReference>
<dbReference type="Pfam" id="PF00583">
    <property type="entry name" value="Acetyltransf_1"/>
    <property type="match status" value="1"/>
</dbReference>
<dbReference type="AlphaFoldDB" id="A0A0L0W883"/>
<gene>
    <name evidence="2" type="ORF">CLPU_14c00740</name>
</gene>
<dbReference type="RefSeq" id="WP_050356092.1">
    <property type="nucleotide sequence ID" value="NZ_LGSS01000014.1"/>
</dbReference>
<protein>
    <submittedName>
        <fullName evidence="2">Acetyltransferase</fullName>
    </submittedName>
</protein>
<organism evidence="2 3">
    <name type="scientific">Gottschalkia purinilytica</name>
    <name type="common">Clostridium purinilyticum</name>
    <dbReference type="NCBI Taxonomy" id="1503"/>
    <lineage>
        <taxon>Bacteria</taxon>
        <taxon>Bacillati</taxon>
        <taxon>Bacillota</taxon>
        <taxon>Tissierellia</taxon>
        <taxon>Tissierellales</taxon>
        <taxon>Gottschalkiaceae</taxon>
        <taxon>Gottschalkia</taxon>
    </lineage>
</organism>
<dbReference type="STRING" id="1503.CLPU_14c00740"/>
<dbReference type="OrthoDB" id="2243440at2"/>
<proteinExistence type="predicted"/>